<keyword evidence="4" id="KW-1185">Reference proteome</keyword>
<dbReference type="InterPro" id="IPR044822">
    <property type="entry name" value="Myb_DNA-bind_4"/>
</dbReference>
<name>A0A9D4K9F1_DREPO</name>
<dbReference type="AlphaFoldDB" id="A0A9D4K9F1"/>
<comment type="caution">
    <text evidence="3">The sequence shown here is derived from an EMBL/GenBank/DDBJ whole genome shotgun (WGS) entry which is preliminary data.</text>
</comment>
<accession>A0A9D4K9F1</accession>
<reference evidence="3" key="2">
    <citation type="submission" date="2020-11" db="EMBL/GenBank/DDBJ databases">
        <authorList>
            <person name="McCartney M.A."/>
            <person name="Auch B."/>
            <person name="Kono T."/>
            <person name="Mallez S."/>
            <person name="Becker A."/>
            <person name="Gohl D.M."/>
            <person name="Silverstein K.A.T."/>
            <person name="Koren S."/>
            <person name="Bechman K.B."/>
            <person name="Herman A."/>
            <person name="Abrahante J.E."/>
            <person name="Garbe J."/>
        </authorList>
    </citation>
    <scope>NUCLEOTIDE SEQUENCE</scope>
    <source>
        <strain evidence="3">Duluth1</strain>
        <tissue evidence="3">Whole animal</tissue>
    </source>
</reference>
<sequence length="157" mass="17261">MAHKGVTVTGEACDSKFRLIKFKYKKIVDQHATSGSGRKNWEYFQRMDELFAGDPSVRPAMVVSSMPVQQDVTVTVTAKPPPGPRRPTVHKAPTPPQLTSQQEGQPPLLQRGLMSLLLPLSSEKEKEVGAKTLQNGSGATCYNIRKDLTAWMPITSV</sequence>
<dbReference type="PANTHER" id="PTHR47595:SF1">
    <property type="entry name" value="MYB_SANT-LIKE DNA-BINDING DOMAIN-CONTAINING PROTEIN"/>
    <property type="match status" value="1"/>
</dbReference>
<dbReference type="EMBL" id="JAIWYP010000004">
    <property type="protein sequence ID" value="KAH3835405.1"/>
    <property type="molecule type" value="Genomic_DNA"/>
</dbReference>
<evidence type="ECO:0000313" key="3">
    <source>
        <dbReference type="EMBL" id="KAH3835405.1"/>
    </source>
</evidence>
<protein>
    <recommendedName>
        <fullName evidence="2">Myb/SANT-like DNA-binding domain-containing protein</fullName>
    </recommendedName>
</protein>
<feature type="region of interest" description="Disordered" evidence="1">
    <location>
        <begin position="77"/>
        <end position="105"/>
    </location>
</feature>
<feature type="domain" description="Myb/SANT-like DNA-binding" evidence="2">
    <location>
        <begin position="1"/>
        <end position="50"/>
    </location>
</feature>
<dbReference type="Proteomes" id="UP000828390">
    <property type="component" value="Unassembled WGS sequence"/>
</dbReference>
<dbReference type="Pfam" id="PF13837">
    <property type="entry name" value="Myb_DNA-bind_4"/>
    <property type="match status" value="1"/>
</dbReference>
<dbReference type="PANTHER" id="PTHR47595">
    <property type="entry name" value="HEAT SHOCK 70 KDA PROTEIN 14"/>
    <property type="match status" value="1"/>
</dbReference>
<organism evidence="3 4">
    <name type="scientific">Dreissena polymorpha</name>
    <name type="common">Zebra mussel</name>
    <name type="synonym">Mytilus polymorpha</name>
    <dbReference type="NCBI Taxonomy" id="45954"/>
    <lineage>
        <taxon>Eukaryota</taxon>
        <taxon>Metazoa</taxon>
        <taxon>Spiralia</taxon>
        <taxon>Lophotrochozoa</taxon>
        <taxon>Mollusca</taxon>
        <taxon>Bivalvia</taxon>
        <taxon>Autobranchia</taxon>
        <taxon>Heteroconchia</taxon>
        <taxon>Euheterodonta</taxon>
        <taxon>Imparidentia</taxon>
        <taxon>Neoheterodontei</taxon>
        <taxon>Myida</taxon>
        <taxon>Dreissenoidea</taxon>
        <taxon>Dreissenidae</taxon>
        <taxon>Dreissena</taxon>
    </lineage>
</organism>
<gene>
    <name evidence="3" type="ORF">DPMN_108751</name>
</gene>
<reference evidence="3" key="1">
    <citation type="journal article" date="2019" name="bioRxiv">
        <title>The Genome of the Zebra Mussel, Dreissena polymorpha: A Resource for Invasive Species Research.</title>
        <authorList>
            <person name="McCartney M.A."/>
            <person name="Auch B."/>
            <person name="Kono T."/>
            <person name="Mallez S."/>
            <person name="Zhang Y."/>
            <person name="Obille A."/>
            <person name="Becker A."/>
            <person name="Abrahante J.E."/>
            <person name="Garbe J."/>
            <person name="Badalamenti J.P."/>
            <person name="Herman A."/>
            <person name="Mangelson H."/>
            <person name="Liachko I."/>
            <person name="Sullivan S."/>
            <person name="Sone E.D."/>
            <person name="Koren S."/>
            <person name="Silverstein K.A.T."/>
            <person name="Beckman K.B."/>
            <person name="Gohl D.M."/>
        </authorList>
    </citation>
    <scope>NUCLEOTIDE SEQUENCE</scope>
    <source>
        <strain evidence="3">Duluth1</strain>
        <tissue evidence="3">Whole animal</tissue>
    </source>
</reference>
<evidence type="ECO:0000256" key="1">
    <source>
        <dbReference type="SAM" id="MobiDB-lite"/>
    </source>
</evidence>
<proteinExistence type="predicted"/>
<evidence type="ECO:0000313" key="4">
    <source>
        <dbReference type="Proteomes" id="UP000828390"/>
    </source>
</evidence>
<evidence type="ECO:0000259" key="2">
    <source>
        <dbReference type="Pfam" id="PF13837"/>
    </source>
</evidence>